<sequence length="310" mass="33135">MKNFATVAAFLGMASLGAAHMEMKDPAPYKSKFNPNTVEQDYSMTNPLNRDGSNFPCKGYHSVFGTPEGASVATWTPGQTYSMTITGGTPHNGGSCQASLSYDGGNTFKTIHSYIGNCPVTGDSSYEFALPDDTPTGEAMFAWTWFNQIGNREMYMNCATVTIAGAKNAKRAPSDSFSSRPDMFVANVGNQCSTLEGSDVLFPNPGPDVTNVSSKTSPPEGPGCQTASKRSTPSAFSIGDACDSEGSYNCVEGTEVQRCTKGKWSALEEVYPGTKCEPGQAEELVSVREKAPAKNYEKVMRAARARKAQN</sequence>
<accession>A0ACC0V751</accession>
<comment type="caution">
    <text evidence="1">The sequence shown here is derived from an EMBL/GenBank/DDBJ whole genome shotgun (WGS) entry which is preliminary data.</text>
</comment>
<protein>
    <submittedName>
        <fullName evidence="1">Uncharacterized protein</fullName>
    </submittedName>
</protein>
<organism evidence="1 2">
    <name type="scientific">Trichothecium roseum</name>
    <dbReference type="NCBI Taxonomy" id="47278"/>
    <lineage>
        <taxon>Eukaryota</taxon>
        <taxon>Fungi</taxon>
        <taxon>Dikarya</taxon>
        <taxon>Ascomycota</taxon>
        <taxon>Pezizomycotina</taxon>
        <taxon>Sordariomycetes</taxon>
        <taxon>Hypocreomycetidae</taxon>
        <taxon>Hypocreales</taxon>
        <taxon>Hypocreales incertae sedis</taxon>
        <taxon>Trichothecium</taxon>
    </lineage>
</organism>
<evidence type="ECO:0000313" key="2">
    <source>
        <dbReference type="Proteomes" id="UP001163324"/>
    </source>
</evidence>
<reference evidence="1" key="1">
    <citation type="submission" date="2022-10" db="EMBL/GenBank/DDBJ databases">
        <title>Complete Genome of Trichothecium roseum strain YXFP-22015, a Plant Pathogen Isolated from Citrus.</title>
        <authorList>
            <person name="Wang Y."/>
            <person name="Zhu L."/>
        </authorList>
    </citation>
    <scope>NUCLEOTIDE SEQUENCE</scope>
    <source>
        <strain evidence="1">YXFP-22015</strain>
    </source>
</reference>
<keyword evidence="2" id="KW-1185">Reference proteome</keyword>
<dbReference type="Proteomes" id="UP001163324">
    <property type="component" value="Chromosome 3"/>
</dbReference>
<gene>
    <name evidence="1" type="ORF">N3K66_003547</name>
</gene>
<dbReference type="EMBL" id="CM047942">
    <property type="protein sequence ID" value="KAI9901730.1"/>
    <property type="molecule type" value="Genomic_DNA"/>
</dbReference>
<name>A0ACC0V751_9HYPO</name>
<evidence type="ECO:0000313" key="1">
    <source>
        <dbReference type="EMBL" id="KAI9901730.1"/>
    </source>
</evidence>
<proteinExistence type="predicted"/>